<comment type="subcellular location">
    <subcellularLocation>
        <location evidence="1">Membrane</location>
        <topology evidence="1">Multi-pass membrane protein</topology>
    </subcellularLocation>
</comment>
<dbReference type="InterPro" id="IPR000620">
    <property type="entry name" value="EamA_dom"/>
</dbReference>
<dbReference type="Gene3D" id="1.10.3730.20">
    <property type="match status" value="1"/>
</dbReference>
<keyword evidence="3 5" id="KW-1133">Transmembrane helix</keyword>
<feature type="transmembrane region" description="Helical" evidence="5">
    <location>
        <begin position="38"/>
        <end position="56"/>
    </location>
</feature>
<feature type="transmembrane region" description="Helical" evidence="5">
    <location>
        <begin position="145"/>
        <end position="167"/>
    </location>
</feature>
<gene>
    <name evidence="7" type="ORF">MGWOODY_XGa2835</name>
</gene>
<protein>
    <submittedName>
        <fullName evidence="7">Integral membrane protein</fullName>
    </submittedName>
</protein>
<sequence length="302" mass="32360">MLSPKMMGIVSMVGGIVMVSLQDAMVKLFAGSYALHEVMLVRATVALSLTLVILQMSGGLQQLYSSSFSLLVLRGLMLVVANTCFFLAMVKMPVAEVVAIFFIAPVLITALSAILLKESVGLARWLSVAIGMVGVVIMLRPGTEAIRWEGLLAIGAAFAYCCMQLLTRHMHTTASTATMVAYAQIALLIASAVMGMLTGRGQFSDVDHPSLQFLLRGWTLPAESDLALWVLMGSVSAAGTYLVTRGYRLASASVIAPFEYVAMPCAVVWGLMFYSEAPDRVAVIGIMLIIGSGLYVMRRESS</sequence>
<dbReference type="PANTHER" id="PTHR22911">
    <property type="entry name" value="ACYL-MALONYL CONDENSING ENZYME-RELATED"/>
    <property type="match status" value="1"/>
</dbReference>
<dbReference type="GO" id="GO:0016020">
    <property type="term" value="C:membrane"/>
    <property type="evidence" value="ECO:0007669"/>
    <property type="project" value="UniProtKB-SubCell"/>
</dbReference>
<organism evidence="7">
    <name type="scientific">hydrothermal vent metagenome</name>
    <dbReference type="NCBI Taxonomy" id="652676"/>
    <lineage>
        <taxon>unclassified sequences</taxon>
        <taxon>metagenomes</taxon>
        <taxon>ecological metagenomes</taxon>
    </lineage>
</organism>
<dbReference type="AlphaFoldDB" id="A0A160TWW7"/>
<evidence type="ECO:0000256" key="4">
    <source>
        <dbReference type="ARBA" id="ARBA00023136"/>
    </source>
</evidence>
<feature type="transmembrane region" description="Helical" evidence="5">
    <location>
        <begin position="94"/>
        <end position="115"/>
    </location>
</feature>
<evidence type="ECO:0000256" key="3">
    <source>
        <dbReference type="ARBA" id="ARBA00022989"/>
    </source>
</evidence>
<evidence type="ECO:0000256" key="2">
    <source>
        <dbReference type="ARBA" id="ARBA00022692"/>
    </source>
</evidence>
<reference evidence="7" key="1">
    <citation type="submission" date="2015-10" db="EMBL/GenBank/DDBJ databases">
        <authorList>
            <person name="Gilbert D.G."/>
        </authorList>
    </citation>
    <scope>NUCLEOTIDE SEQUENCE</scope>
</reference>
<dbReference type="SUPFAM" id="SSF103481">
    <property type="entry name" value="Multidrug resistance efflux transporter EmrE"/>
    <property type="match status" value="2"/>
</dbReference>
<feature type="transmembrane region" description="Helical" evidence="5">
    <location>
        <begin position="226"/>
        <end position="243"/>
    </location>
</feature>
<feature type="transmembrane region" description="Helical" evidence="5">
    <location>
        <begin position="68"/>
        <end position="88"/>
    </location>
</feature>
<accession>A0A160TWW7</accession>
<feature type="transmembrane region" description="Helical" evidence="5">
    <location>
        <begin position="280"/>
        <end position="297"/>
    </location>
</feature>
<evidence type="ECO:0000313" key="7">
    <source>
        <dbReference type="EMBL" id="CUS53703.1"/>
    </source>
</evidence>
<feature type="domain" description="EamA" evidence="6">
    <location>
        <begin position="151"/>
        <end position="292"/>
    </location>
</feature>
<evidence type="ECO:0000256" key="1">
    <source>
        <dbReference type="ARBA" id="ARBA00004141"/>
    </source>
</evidence>
<dbReference type="InterPro" id="IPR037185">
    <property type="entry name" value="EmrE-like"/>
</dbReference>
<evidence type="ECO:0000256" key="5">
    <source>
        <dbReference type="SAM" id="Phobius"/>
    </source>
</evidence>
<feature type="domain" description="EamA" evidence="6">
    <location>
        <begin position="7"/>
        <end position="139"/>
    </location>
</feature>
<evidence type="ECO:0000259" key="6">
    <source>
        <dbReference type="Pfam" id="PF00892"/>
    </source>
</evidence>
<dbReference type="EMBL" id="CZRL01000098">
    <property type="protein sequence ID" value="CUS53703.1"/>
    <property type="molecule type" value="Genomic_DNA"/>
</dbReference>
<feature type="transmembrane region" description="Helical" evidence="5">
    <location>
        <begin position="179"/>
        <end position="197"/>
    </location>
</feature>
<feature type="transmembrane region" description="Helical" evidence="5">
    <location>
        <begin position="7"/>
        <end position="26"/>
    </location>
</feature>
<feature type="transmembrane region" description="Helical" evidence="5">
    <location>
        <begin position="255"/>
        <end position="274"/>
    </location>
</feature>
<proteinExistence type="predicted"/>
<feature type="transmembrane region" description="Helical" evidence="5">
    <location>
        <begin position="122"/>
        <end position="139"/>
    </location>
</feature>
<dbReference type="Pfam" id="PF00892">
    <property type="entry name" value="EamA"/>
    <property type="match status" value="2"/>
</dbReference>
<name>A0A160TWW7_9ZZZZ</name>
<keyword evidence="2 5" id="KW-0812">Transmembrane</keyword>
<keyword evidence="4 5" id="KW-0472">Membrane</keyword>
<dbReference type="PANTHER" id="PTHR22911:SF6">
    <property type="entry name" value="SOLUTE CARRIER FAMILY 35 MEMBER G1"/>
    <property type="match status" value="1"/>
</dbReference>